<dbReference type="PANTHER" id="PTHR35303:SF8">
    <property type="entry name" value="GAMMA-BUTYROBETAINE HYDROXYLASE-LIKE N-TERMINAL DOMAIN-CONTAINING PROTEIN"/>
    <property type="match status" value="1"/>
</dbReference>
<evidence type="ECO:0000313" key="5">
    <source>
        <dbReference type="Proteomes" id="UP000218432"/>
    </source>
</evidence>
<keyword evidence="1" id="KW-0479">Metal-binding</keyword>
<dbReference type="EMBL" id="AP018111">
    <property type="protein sequence ID" value="BAX57963.1"/>
    <property type="molecule type" value="Genomic_DNA"/>
</dbReference>
<dbReference type="Pfam" id="PF06155">
    <property type="entry name" value="GBBH-like_N"/>
    <property type="match status" value="1"/>
</dbReference>
<protein>
    <recommendedName>
        <fullName evidence="3">Gamma-butyrobetaine hydroxylase-like N-terminal domain-containing protein</fullName>
    </recommendedName>
</protein>
<dbReference type="RefSeq" id="WP_096471183.1">
    <property type="nucleotide sequence ID" value="NZ_AP018111.1"/>
</dbReference>
<organism evidence="4 5">
    <name type="scientific">Burkholderia stabilis</name>
    <dbReference type="NCBI Taxonomy" id="95485"/>
    <lineage>
        <taxon>Bacteria</taxon>
        <taxon>Pseudomonadati</taxon>
        <taxon>Pseudomonadota</taxon>
        <taxon>Betaproteobacteria</taxon>
        <taxon>Burkholderiales</taxon>
        <taxon>Burkholderiaceae</taxon>
        <taxon>Burkholderia</taxon>
        <taxon>Burkholderia cepacia complex</taxon>
    </lineage>
</organism>
<proteinExistence type="predicted"/>
<dbReference type="InterPro" id="IPR010376">
    <property type="entry name" value="GBBH-like_N"/>
</dbReference>
<name>A0A1Y1BDS7_9BURK</name>
<evidence type="ECO:0000259" key="3">
    <source>
        <dbReference type="Pfam" id="PF06155"/>
    </source>
</evidence>
<sequence length="113" mass="11972">MTPPTEIALDHAASALTLHWPGGDVQRIGYARLRSDCPCAACRKIRLSGQVVDAKPDLALDGVEPAGYGIRLLFGDGHARGIYPWPYLAELGKRETDADIAAHCICTSSGLAG</sequence>
<dbReference type="PANTHER" id="PTHR35303">
    <property type="entry name" value="OS02G0197800 PROTEIN"/>
    <property type="match status" value="1"/>
</dbReference>
<dbReference type="Proteomes" id="UP000218432">
    <property type="component" value="Chromosome 1"/>
</dbReference>
<dbReference type="InterPro" id="IPR038492">
    <property type="entry name" value="GBBH-like_N_sf"/>
</dbReference>
<dbReference type="AlphaFoldDB" id="A0A1Y1BDS7"/>
<dbReference type="Gene3D" id="3.30.2020.30">
    <property type="match status" value="1"/>
</dbReference>
<gene>
    <name evidence="4" type="ORF">BSFP_007590</name>
</gene>
<evidence type="ECO:0000256" key="2">
    <source>
        <dbReference type="ARBA" id="ARBA00023004"/>
    </source>
</evidence>
<dbReference type="GO" id="GO:0046872">
    <property type="term" value="F:metal ion binding"/>
    <property type="evidence" value="ECO:0007669"/>
    <property type="project" value="UniProtKB-KW"/>
</dbReference>
<keyword evidence="2" id="KW-0408">Iron</keyword>
<evidence type="ECO:0000313" key="4">
    <source>
        <dbReference type="EMBL" id="BAX57963.1"/>
    </source>
</evidence>
<feature type="domain" description="Gamma-butyrobetaine hydroxylase-like N-terminal" evidence="3">
    <location>
        <begin position="9"/>
        <end position="88"/>
    </location>
</feature>
<reference evidence="4 5" key="1">
    <citation type="journal article" date="2017" name="Genome Announc.">
        <title>Complete Genome Sequence of Burkholderia stabilis FERMP-21014.</title>
        <authorList>
            <person name="Konishi K."/>
            <person name="Kumagai T."/>
            <person name="Sakasegawa S."/>
            <person name="Tamura T."/>
        </authorList>
    </citation>
    <scope>NUCLEOTIDE SEQUENCE [LARGE SCALE GENOMIC DNA]</scope>
    <source>
        <strain evidence="4 5">FERMP-21014</strain>
    </source>
</reference>
<accession>A0A1Y1BDS7</accession>
<evidence type="ECO:0000256" key="1">
    <source>
        <dbReference type="ARBA" id="ARBA00022723"/>
    </source>
</evidence>